<dbReference type="PANTHER" id="PTHR12558:SF10">
    <property type="entry name" value="CELL DIVISION CYCLE PROTEIN 23 HOMOLOG"/>
    <property type="match status" value="1"/>
</dbReference>
<dbReference type="PROSITE" id="PS50005">
    <property type="entry name" value="TPR"/>
    <property type="match status" value="2"/>
</dbReference>
<dbReference type="GO" id="GO:0005680">
    <property type="term" value="C:anaphase-promoting complex"/>
    <property type="evidence" value="ECO:0007669"/>
    <property type="project" value="UniProtKB-ARBA"/>
</dbReference>
<sequence length="206" mass="23536">MGHEYMEMKNTSAAIQAYRRAIEVDERDYRAWYGLGQTYEMLKQPQYAFYYFKRAAALRPFDSRMWCALANCYEMSGQIDNAIACYERALCGSRESEQIATSRLGRLYESIGKDDTAAHYYKTLCDKIGKDDAHMEEISNALIFLARHQQKLGQPDVSEQYLRIVIDAQGPQTEAAKAMLRAIRSASTNKSDTSDRARPPNRAQLS</sequence>
<evidence type="ECO:0000313" key="4">
    <source>
        <dbReference type="EMBL" id="KAJ1913383.1"/>
    </source>
</evidence>
<gene>
    <name evidence="4" type="primary">APC8</name>
    <name evidence="4" type="ORF">H4219_005243</name>
</gene>
<dbReference type="PANTHER" id="PTHR12558">
    <property type="entry name" value="CELL DIVISION CYCLE 16,23,27"/>
    <property type="match status" value="1"/>
</dbReference>
<dbReference type="AlphaFoldDB" id="A0A9W8DLH2"/>
<dbReference type="GO" id="GO:0016567">
    <property type="term" value="P:protein ubiquitination"/>
    <property type="evidence" value="ECO:0007669"/>
    <property type="project" value="TreeGrafter"/>
</dbReference>
<dbReference type="Pfam" id="PF00515">
    <property type="entry name" value="TPR_1"/>
    <property type="match status" value="1"/>
</dbReference>
<name>A0A9W8DLH2_9FUNG</name>
<dbReference type="GO" id="GO:0051301">
    <property type="term" value="P:cell division"/>
    <property type="evidence" value="ECO:0007669"/>
    <property type="project" value="TreeGrafter"/>
</dbReference>
<evidence type="ECO:0000256" key="1">
    <source>
        <dbReference type="ARBA" id="ARBA00022803"/>
    </source>
</evidence>
<feature type="repeat" description="TPR" evidence="2">
    <location>
        <begin position="29"/>
        <end position="62"/>
    </location>
</feature>
<reference evidence="4" key="1">
    <citation type="submission" date="2022-07" db="EMBL/GenBank/DDBJ databases">
        <title>Phylogenomic reconstructions and comparative analyses of Kickxellomycotina fungi.</title>
        <authorList>
            <person name="Reynolds N.K."/>
            <person name="Stajich J.E."/>
            <person name="Barry K."/>
            <person name="Grigoriev I.V."/>
            <person name="Crous P."/>
            <person name="Smith M.E."/>
        </authorList>
    </citation>
    <scope>NUCLEOTIDE SEQUENCE</scope>
    <source>
        <strain evidence="4">NBRC 100468</strain>
    </source>
</reference>
<dbReference type="InterPro" id="IPR011990">
    <property type="entry name" value="TPR-like_helical_dom_sf"/>
</dbReference>
<keyword evidence="5" id="KW-1185">Reference proteome</keyword>
<organism evidence="4 5">
    <name type="scientific">Mycoemilia scoparia</name>
    <dbReference type="NCBI Taxonomy" id="417184"/>
    <lineage>
        <taxon>Eukaryota</taxon>
        <taxon>Fungi</taxon>
        <taxon>Fungi incertae sedis</taxon>
        <taxon>Zoopagomycota</taxon>
        <taxon>Kickxellomycotina</taxon>
        <taxon>Kickxellomycetes</taxon>
        <taxon>Kickxellales</taxon>
        <taxon>Kickxellaceae</taxon>
        <taxon>Mycoemilia</taxon>
    </lineage>
</organism>
<dbReference type="SUPFAM" id="SSF48452">
    <property type="entry name" value="TPR-like"/>
    <property type="match status" value="1"/>
</dbReference>
<evidence type="ECO:0000256" key="2">
    <source>
        <dbReference type="PROSITE-ProRule" id="PRU00339"/>
    </source>
</evidence>
<dbReference type="OrthoDB" id="10262026at2759"/>
<protein>
    <submittedName>
        <fullName evidence="4">Anaphase-promoting complex component apc8</fullName>
    </submittedName>
</protein>
<accession>A0A9W8DLH2</accession>
<feature type="region of interest" description="Disordered" evidence="3">
    <location>
        <begin position="185"/>
        <end position="206"/>
    </location>
</feature>
<evidence type="ECO:0000256" key="3">
    <source>
        <dbReference type="SAM" id="MobiDB-lite"/>
    </source>
</evidence>
<dbReference type="EMBL" id="JANBPU010000266">
    <property type="protein sequence ID" value="KAJ1913383.1"/>
    <property type="molecule type" value="Genomic_DNA"/>
</dbReference>
<dbReference type="Pfam" id="PF13432">
    <property type="entry name" value="TPR_16"/>
    <property type="match status" value="1"/>
</dbReference>
<comment type="caution">
    <text evidence="4">The sequence shown here is derived from an EMBL/GenBank/DDBJ whole genome shotgun (WGS) entry which is preliminary data.</text>
</comment>
<dbReference type="Gene3D" id="1.25.40.10">
    <property type="entry name" value="Tetratricopeptide repeat domain"/>
    <property type="match status" value="1"/>
</dbReference>
<dbReference type="GO" id="GO:0045842">
    <property type="term" value="P:positive regulation of mitotic metaphase/anaphase transition"/>
    <property type="evidence" value="ECO:0007669"/>
    <property type="project" value="TreeGrafter"/>
</dbReference>
<keyword evidence="1 2" id="KW-0802">TPR repeat</keyword>
<dbReference type="SMART" id="SM00028">
    <property type="entry name" value="TPR"/>
    <property type="match status" value="3"/>
</dbReference>
<proteinExistence type="predicted"/>
<dbReference type="Proteomes" id="UP001150538">
    <property type="component" value="Unassembled WGS sequence"/>
</dbReference>
<feature type="repeat" description="TPR" evidence="2">
    <location>
        <begin position="1"/>
        <end position="28"/>
    </location>
</feature>
<evidence type="ECO:0000313" key="5">
    <source>
        <dbReference type="Proteomes" id="UP001150538"/>
    </source>
</evidence>
<dbReference type="Pfam" id="PF13176">
    <property type="entry name" value="TPR_7"/>
    <property type="match status" value="1"/>
</dbReference>
<dbReference type="InterPro" id="IPR019734">
    <property type="entry name" value="TPR_rpt"/>
</dbReference>
<dbReference type="GO" id="GO:0031145">
    <property type="term" value="P:anaphase-promoting complex-dependent catabolic process"/>
    <property type="evidence" value="ECO:0007669"/>
    <property type="project" value="TreeGrafter"/>
</dbReference>